<dbReference type="InterPro" id="IPR001952">
    <property type="entry name" value="Alkaline_phosphatase"/>
</dbReference>
<comment type="caution">
    <text evidence="4">The sequence shown here is derived from an EMBL/GenBank/DDBJ whole genome shotgun (WGS) entry which is preliminary data.</text>
</comment>
<sequence length="516" mass="55873">MLRYAALLLCTASLGACTQSTILSSNTNNPAPKTGDYWYDGAQDTLAQRKTVKPNKSRAKNVILFIADGMDPTTVAAARIYDGQSRGEEGEENLLSFERFPNLAMSKTYNTDLQTPDSAGTMSAMATGYKTKGGIISLDNTAERSDCASSLNAHAPTLVELAERAGMATGVVSTARLTHATPAATYAHSPDRNWESDANLPEGAFEMGCRDIASQLIDFEYGDGVDIALGGGRSNFLPTDFKDPEDEGKFGMRKDGRNLAAEWMTKSNSHVFIWNEKQFDNIDPSTDPKILGLFERSHMEYELDRPEDDNGEPSLEKMTRKAIDILSRKENGYVLVIEAGRVDHAHHGGNAARALRDAQEFSQAIAAARAMTNKDDTLIIATADHGHTLSFAGYPAKGNDILGLAAQRNDDGDLEPLKGLDGKPYTTLAYANGPGSVFSKNPDLTDGRPELSAEEVADHDFLQPALVPSYSESHGGQDVTIYASGPGAYLFSGVVEQNYIFHVIDDTLKLRKRAGE</sequence>
<feature type="signal peptide" evidence="3">
    <location>
        <begin position="1"/>
        <end position="18"/>
    </location>
</feature>
<reference evidence="4 5" key="1">
    <citation type="submission" date="2024-05" db="EMBL/GenBank/DDBJ databases">
        <title>Three bacterial strains, DH-69, EH-24, and ECK-19 isolated from coastal sediments.</title>
        <authorList>
            <person name="Ye Y.-Q."/>
            <person name="Du Z.-J."/>
        </authorList>
    </citation>
    <scope>NUCLEOTIDE SEQUENCE [LARGE SCALE GENOMIC DNA]</scope>
    <source>
        <strain evidence="4 5">ECK-19</strain>
    </source>
</reference>
<dbReference type="RefSeq" id="WP_369314088.1">
    <property type="nucleotide sequence ID" value="NZ_JBEHZE010000001.1"/>
</dbReference>
<evidence type="ECO:0000313" key="4">
    <source>
        <dbReference type="EMBL" id="MEX6634097.1"/>
    </source>
</evidence>
<proteinExistence type="inferred from homology"/>
<keyword evidence="5" id="KW-1185">Reference proteome</keyword>
<keyword evidence="1" id="KW-0597">Phosphoprotein</keyword>
<name>A0ABV3Z9N5_9PROT</name>
<dbReference type="Gene3D" id="3.40.720.10">
    <property type="entry name" value="Alkaline Phosphatase, subunit A"/>
    <property type="match status" value="1"/>
</dbReference>
<evidence type="ECO:0000256" key="3">
    <source>
        <dbReference type="SAM" id="SignalP"/>
    </source>
</evidence>
<dbReference type="InterPro" id="IPR017850">
    <property type="entry name" value="Alkaline_phosphatase_core_sf"/>
</dbReference>
<evidence type="ECO:0000256" key="2">
    <source>
        <dbReference type="RuleBase" id="RU003946"/>
    </source>
</evidence>
<protein>
    <submittedName>
        <fullName evidence="4">Alkaline phosphatase</fullName>
    </submittedName>
</protein>
<gene>
    <name evidence="4" type="ORF">ABFZ84_11130</name>
</gene>
<evidence type="ECO:0000256" key="1">
    <source>
        <dbReference type="ARBA" id="ARBA00022553"/>
    </source>
</evidence>
<dbReference type="EMBL" id="JBEHZE010000001">
    <property type="protein sequence ID" value="MEX6634097.1"/>
    <property type="molecule type" value="Genomic_DNA"/>
</dbReference>
<organism evidence="4 5">
    <name type="scientific">Hyphococcus lacteus</name>
    <dbReference type="NCBI Taxonomy" id="3143536"/>
    <lineage>
        <taxon>Bacteria</taxon>
        <taxon>Pseudomonadati</taxon>
        <taxon>Pseudomonadota</taxon>
        <taxon>Alphaproteobacteria</taxon>
        <taxon>Parvularculales</taxon>
        <taxon>Parvularculaceae</taxon>
        <taxon>Hyphococcus</taxon>
    </lineage>
</organism>
<dbReference type="CDD" id="cd16012">
    <property type="entry name" value="ALP"/>
    <property type="match status" value="1"/>
</dbReference>
<accession>A0ABV3Z9N5</accession>
<dbReference type="SUPFAM" id="SSF53649">
    <property type="entry name" value="Alkaline phosphatase-like"/>
    <property type="match status" value="1"/>
</dbReference>
<dbReference type="PRINTS" id="PR00113">
    <property type="entry name" value="ALKPHPHTASE"/>
</dbReference>
<evidence type="ECO:0000313" key="5">
    <source>
        <dbReference type="Proteomes" id="UP001560685"/>
    </source>
</evidence>
<dbReference type="PROSITE" id="PS51257">
    <property type="entry name" value="PROKAR_LIPOPROTEIN"/>
    <property type="match status" value="1"/>
</dbReference>
<dbReference type="Pfam" id="PF00245">
    <property type="entry name" value="Alk_phosphatase"/>
    <property type="match status" value="1"/>
</dbReference>
<dbReference type="Proteomes" id="UP001560685">
    <property type="component" value="Unassembled WGS sequence"/>
</dbReference>
<feature type="chain" id="PRO_5046987169" evidence="3">
    <location>
        <begin position="19"/>
        <end position="516"/>
    </location>
</feature>
<keyword evidence="3" id="KW-0732">Signal</keyword>
<comment type="similarity">
    <text evidence="2">Belongs to the alkaline phosphatase family.</text>
</comment>
<dbReference type="PANTHER" id="PTHR11596">
    <property type="entry name" value="ALKALINE PHOSPHATASE"/>
    <property type="match status" value="1"/>
</dbReference>
<dbReference type="PANTHER" id="PTHR11596:SF5">
    <property type="entry name" value="ALKALINE PHOSPHATASE"/>
    <property type="match status" value="1"/>
</dbReference>
<dbReference type="SMART" id="SM00098">
    <property type="entry name" value="alkPPc"/>
    <property type="match status" value="1"/>
</dbReference>